<feature type="region of interest" description="Disordered" evidence="3">
    <location>
        <begin position="1997"/>
        <end position="2025"/>
    </location>
</feature>
<feature type="compositionally biased region" description="Polar residues" evidence="3">
    <location>
        <begin position="1911"/>
        <end position="1920"/>
    </location>
</feature>
<keyword evidence="4" id="KW-1133">Transmembrane helix</keyword>
<dbReference type="EMBL" id="OV651833">
    <property type="protein sequence ID" value="CAH1107347.1"/>
    <property type="molecule type" value="Genomic_DNA"/>
</dbReference>
<keyword evidence="4" id="KW-0812">Transmembrane</keyword>
<evidence type="ECO:0000313" key="8">
    <source>
        <dbReference type="Proteomes" id="UP001153636"/>
    </source>
</evidence>
<feature type="compositionally biased region" description="Polar residues" evidence="3">
    <location>
        <begin position="2158"/>
        <end position="2167"/>
    </location>
</feature>
<feature type="compositionally biased region" description="Low complexity" evidence="3">
    <location>
        <begin position="1403"/>
        <end position="1421"/>
    </location>
</feature>
<feature type="compositionally biased region" description="Low complexity" evidence="3">
    <location>
        <begin position="2291"/>
        <end position="2305"/>
    </location>
</feature>
<feature type="compositionally biased region" description="Polar residues" evidence="3">
    <location>
        <begin position="1744"/>
        <end position="1758"/>
    </location>
</feature>
<evidence type="ECO:0000259" key="5">
    <source>
        <dbReference type="Pfam" id="PF13934"/>
    </source>
</evidence>
<feature type="region of interest" description="Disordered" evidence="3">
    <location>
        <begin position="1720"/>
        <end position="1763"/>
    </location>
</feature>
<dbReference type="PANTHER" id="PTHR21583">
    <property type="entry name" value="ELYS PROTEIN"/>
    <property type="match status" value="1"/>
</dbReference>
<feature type="region of interest" description="Disordered" evidence="3">
    <location>
        <begin position="1296"/>
        <end position="1437"/>
    </location>
</feature>
<feature type="compositionally biased region" description="Low complexity" evidence="3">
    <location>
        <begin position="2322"/>
        <end position="2345"/>
    </location>
</feature>
<dbReference type="InterPro" id="IPR032040">
    <property type="entry name" value="ELYS-bb"/>
</dbReference>
<feature type="transmembrane region" description="Helical" evidence="4">
    <location>
        <begin position="2383"/>
        <end position="2402"/>
    </location>
</feature>
<keyword evidence="2" id="KW-0539">Nucleus</keyword>
<sequence length="2404" mass="272452">MSSVKKIIHFPQGGLNYVPLYDTNPQFTNDLKLLGGVFQDSHYIWQAKGPVLEIRNTKSGHKVGAWVFGGILKDSNTKIVCVEELQRPNGRISLLVVGIECTISGGIICIFDVFSSKVIRAIQIKEKISFLHVVDPGVEDLNLPGPLRNFDGILAVGTQGGDVILLDICRQICEESFHFPMKKDELDPSQIVLLTAKHISKIEHYKEKSVRDGKHLGIHLNAVFENTTDHFVLKGPKGDDHIHVNREEVIISAVYYCSQLTSLLIGYNFGAFQLWNLTSLKLVYTSPVCEGHIPVTNFALQEPTDDPKAFCYIWVSYSNAEPFQAGLPFAVMYALCYESKEYHEGYGYLYQDFHYCNIRYQMELGHIEEHRGVALPKGGHCIGIQPITKHSTSKDSFSPSTAGDTSALCFISWTVWFSKSDTQTCSLIFDLNQWYKEQMPTFTKWKNCNNYIVRTSLTELIIFSGQKPAPILKVLLNEKSLTQFVGVQKLEEHFLPTSFSFNLWILRETDIVLILSQGLQKSLLAEIELAGPLCLVRPADVCRQAIKIGLTPIFVDILPSRALSIESQREFILNVALEHQLISWLCKCASEWANGSFSSAGCSLDFLITWAFQRAIVLKNNCDKYCAPLFDYSQSNLDSNTNVLFNSCTRQLSSLCVLYKHVAGKLGSYVNYMDVINEHCTRLEMVSMYFEVIQWLVNVGLLPECHPSTYPRPDNLKKISAPYPVQELTEYYEGKRAELCMLTKESFKSSESLLFIDNLVNRKCGGSKLLNLWQEDGGNGLYPPPSLQSLVRTYLVDGASISHKHSLVIYLFLDLAMALDQSRYSSVVTHLIKFPAVFKVSPSLIKITQAFWQLDHGDFTTAMDQLIDPFVLGEDLQSWHHTIAMRSLLINKQPNFALLYMKIRKPPISDEKDVLTAISLLIANKMLDEAFYFKKQHQNNNGNKLLTHLFQECAKNDALHLVLYKCLNSDEENTFFSYLKCVHNATSEDLQIFYYLLRSRLVEAFDTHSDIRRKGHDRQGLIGQSQSTKTDQIVKIFKTLLPEANRKLVDYIRRERKNLWKEVEKPAPMSVFVHNTQEQVQYKSTLIHAALAKAKHTFPNSFTEKSITEETPFIRTPTISKSDRRLTYSVITPKILDDNDVDEISAPSPCKRMRLSPRLSTAELNSPLKTNAQQITRMSIVNRKLSLQQDYTPQNCIGTLQSILKVRNLVQNRDSITDTTFSEETNDYEACTDPLFHTTSLRLQSRASISHTPKHQHVQFEKTTRFFSSLSDQSGQQHDTSSEDLNHLRSSLSSKDISAVASTVEDDEISDEVFYSPDNSVEDEKTETVVTTPSTNEVKEAPKEIVIENSEEIKEPDEIVMRSPRGRRSYKGSLGDSSPVRSSPRLSKLQSKKSEDQETMNKSSPVSEKSSTSDDWVSSSPKPKPAPKIKGRKSLSRQVLKHNNFSKILDSFQKEFVTSKELSFMKTEKITATEISLEKSKVTSVKSNIQIVDKESFETDSITTKSHSVSGYVTKKQNLESTTFSDSSVSLEYVEQEYDSDRKNIELIATDKKLTKKQLDFEEDEPVRPEAPDERERFDIVSKEDEEEEPHRQTDETQDKEQTHEENEIEMVEDVQIVQTQDNQNFPPFQDDAELPSKNVYEDIYDVNEDYKDEDEERSYNELEMNIFGLEEESRRDTMYSMDPESNSSDVSNMEKEFITDCFATPDTVENDVVVIINDDEKGSSDYSDSSSSKSDGNSGYSNTTEENQVEFNDNSNDISDEKSRVIESPFEEGKLIIDESEKNDISGGAKIVDIATNISLVDHLETKRIPDVTKENIKDIVTNTNQGDHLKTERFQDATEKDVKTSAGPKTKKLETSKRKTSGHCERGEVETSATEQLQILERKTSKNPEIEKETKKRVDDVKKPEDTLDQPTVSATQKKPSKADRCSDTTALTEEPMVNEDGAILQSVTDIEPIMELRVCLLRDVKRHFTDYHTTSSSDTTEGETFRKELVTVQVHTSNKDKKEETRTKMRTRQDDAPTQLTDINDKSDKKVADKKKELVSAKRTRRAFSASDTPVRTATSRPICQVKIDCDPNDSFKLLNDGSNSAVKLTLRKKRSASVDIAPTFSRQVTLKRNESTNEVKEKSGDRRAMSVSNMPVISEETPDGQARTPRKAKSTANSYTSARRLTRRQANLIKDVASVSKDDIRPIISLDVDDIDPIKLLDLDSFEGKPDPDEKDVYESPSPSSSANSQTNRRRRRRRRRRRSRSNSISTEISTSHSHSITKRATRSETKIPISTGVSTRSRNHSETSSVVSEHSESSTTPKRARKKKLGENGEAPSTAMSTRSRTASISSDKSDLSNSSRTVVRARRGVAAKSDLPEIVEEKVTENVSIILIIFKSFRKKVCQFFLYFFIFFYFFLPF</sequence>
<feature type="compositionally biased region" description="Polar residues" evidence="3">
    <location>
        <begin position="1375"/>
        <end position="1389"/>
    </location>
</feature>
<feature type="compositionally biased region" description="Basic and acidic residues" evidence="3">
    <location>
        <begin position="1337"/>
        <end position="1360"/>
    </location>
</feature>
<name>A0A9P0GFE0_9CUCU</name>
<feature type="compositionally biased region" description="Low complexity" evidence="3">
    <location>
        <begin position="1725"/>
        <end position="1743"/>
    </location>
</feature>
<evidence type="ECO:0000256" key="2">
    <source>
        <dbReference type="ARBA" id="ARBA00023242"/>
    </source>
</evidence>
<feature type="compositionally biased region" description="Basic and acidic residues" evidence="3">
    <location>
        <begin position="1882"/>
        <end position="1908"/>
    </location>
</feature>
<dbReference type="InterPro" id="IPR052620">
    <property type="entry name" value="ELYS/MEL-28_NucAsmblyFactor"/>
</dbReference>
<evidence type="ECO:0000256" key="1">
    <source>
        <dbReference type="ARBA" id="ARBA00004123"/>
    </source>
</evidence>
<feature type="non-terminal residue" evidence="7">
    <location>
        <position position="1"/>
    </location>
</feature>
<feature type="compositionally biased region" description="Basic residues" evidence="3">
    <location>
        <begin position="1425"/>
        <end position="1435"/>
    </location>
</feature>
<dbReference type="Proteomes" id="UP001153636">
    <property type="component" value="Chromosome 21"/>
</dbReference>
<dbReference type="InterPro" id="IPR025151">
    <property type="entry name" value="ELYS_dom"/>
</dbReference>
<dbReference type="GO" id="GO:0005634">
    <property type="term" value="C:nucleus"/>
    <property type="evidence" value="ECO:0007669"/>
    <property type="project" value="UniProtKB-SubCell"/>
</dbReference>
<evidence type="ECO:0000313" key="7">
    <source>
        <dbReference type="EMBL" id="CAH1107347.1"/>
    </source>
</evidence>
<feature type="compositionally biased region" description="Low complexity" evidence="3">
    <location>
        <begin position="2224"/>
        <end position="2235"/>
    </location>
</feature>
<feature type="compositionally biased region" description="Basic and acidic residues" evidence="3">
    <location>
        <begin position="1853"/>
        <end position="1871"/>
    </location>
</feature>
<feature type="compositionally biased region" description="Low complexity" evidence="3">
    <location>
        <begin position="2250"/>
        <end position="2263"/>
    </location>
</feature>
<feature type="region of interest" description="Disordered" evidence="3">
    <location>
        <begin position="1555"/>
        <end position="1611"/>
    </location>
</feature>
<feature type="domain" description="ELYS beta-propeller" evidence="6">
    <location>
        <begin position="41"/>
        <end position="512"/>
    </location>
</feature>
<feature type="non-terminal residue" evidence="7">
    <location>
        <position position="2404"/>
    </location>
</feature>
<reference evidence="7" key="1">
    <citation type="submission" date="2022-01" db="EMBL/GenBank/DDBJ databases">
        <authorList>
            <person name="King R."/>
        </authorList>
    </citation>
    <scope>NUCLEOTIDE SEQUENCE</scope>
</reference>
<gene>
    <name evidence="7" type="ORF">PSYICH_LOCUS8099</name>
</gene>
<organism evidence="7 8">
    <name type="scientific">Psylliodes chrysocephalus</name>
    <dbReference type="NCBI Taxonomy" id="3402493"/>
    <lineage>
        <taxon>Eukaryota</taxon>
        <taxon>Metazoa</taxon>
        <taxon>Ecdysozoa</taxon>
        <taxon>Arthropoda</taxon>
        <taxon>Hexapoda</taxon>
        <taxon>Insecta</taxon>
        <taxon>Pterygota</taxon>
        <taxon>Neoptera</taxon>
        <taxon>Endopterygota</taxon>
        <taxon>Coleoptera</taxon>
        <taxon>Polyphaga</taxon>
        <taxon>Cucujiformia</taxon>
        <taxon>Chrysomeloidea</taxon>
        <taxon>Chrysomelidae</taxon>
        <taxon>Galerucinae</taxon>
        <taxon>Alticini</taxon>
        <taxon>Psylliodes</taxon>
    </lineage>
</organism>
<accession>A0A9P0GFE0</accession>
<feature type="compositionally biased region" description="Basic and acidic residues" evidence="3">
    <location>
        <begin position="2207"/>
        <end position="2222"/>
    </location>
</feature>
<proteinExistence type="predicted"/>
<feature type="compositionally biased region" description="Basic and acidic residues" evidence="3">
    <location>
        <begin position="2115"/>
        <end position="2132"/>
    </location>
</feature>
<evidence type="ECO:0008006" key="9">
    <source>
        <dbReference type="Google" id="ProtNLM"/>
    </source>
</evidence>
<feature type="region of interest" description="Disordered" evidence="3">
    <location>
        <begin position="1838"/>
        <end position="1930"/>
    </location>
</feature>
<keyword evidence="8" id="KW-1185">Reference proteome</keyword>
<feature type="compositionally biased region" description="Basic and acidic residues" evidence="3">
    <location>
        <begin position="2000"/>
        <end position="2018"/>
    </location>
</feature>
<evidence type="ECO:0000256" key="3">
    <source>
        <dbReference type="SAM" id="MobiDB-lite"/>
    </source>
</evidence>
<feature type="compositionally biased region" description="Basic residues" evidence="3">
    <location>
        <begin position="2236"/>
        <end position="2249"/>
    </location>
</feature>
<dbReference type="OrthoDB" id="6513151at2759"/>
<dbReference type="PANTHER" id="PTHR21583:SF8">
    <property type="entry name" value="PROTEIN ELYS"/>
    <property type="match status" value="1"/>
</dbReference>
<dbReference type="Pfam" id="PF13934">
    <property type="entry name" value="ELYS"/>
    <property type="match status" value="1"/>
</dbReference>
<feature type="region of interest" description="Disordered" evidence="3">
    <location>
        <begin position="2207"/>
        <end position="2345"/>
    </location>
</feature>
<feature type="compositionally biased region" description="Basic and acidic residues" evidence="3">
    <location>
        <begin position="1555"/>
        <end position="1606"/>
    </location>
</feature>
<feature type="domain" description="ELYS-like" evidence="5">
    <location>
        <begin position="754"/>
        <end position="980"/>
    </location>
</feature>
<feature type="region of interest" description="Disordered" evidence="3">
    <location>
        <begin position="2115"/>
        <end position="2167"/>
    </location>
</feature>
<keyword evidence="4" id="KW-0472">Membrane</keyword>
<comment type="subcellular location">
    <subcellularLocation>
        <location evidence="1">Nucleus</location>
    </subcellularLocation>
</comment>
<dbReference type="Pfam" id="PF16687">
    <property type="entry name" value="ELYS-bb"/>
    <property type="match status" value="1"/>
</dbReference>
<evidence type="ECO:0000259" key="6">
    <source>
        <dbReference type="Pfam" id="PF16687"/>
    </source>
</evidence>
<evidence type="ECO:0000256" key="4">
    <source>
        <dbReference type="SAM" id="Phobius"/>
    </source>
</evidence>
<protein>
    <recommendedName>
        <fullName evidence="9">Protein ELYS</fullName>
    </recommendedName>
</protein>